<dbReference type="Pfam" id="PF08971">
    <property type="entry name" value="GlgS"/>
    <property type="match status" value="1"/>
</dbReference>
<dbReference type="InterPro" id="IPR036295">
    <property type="entry name" value="GlgS_sf"/>
</dbReference>
<evidence type="ECO:0000313" key="2">
    <source>
        <dbReference type="Proteomes" id="UP000697927"/>
    </source>
</evidence>
<dbReference type="EMBL" id="SOYS01000001">
    <property type="protein sequence ID" value="NIY46247.1"/>
    <property type="molecule type" value="Genomic_DNA"/>
</dbReference>
<gene>
    <name evidence="1" type="ORF">E2L00_01555</name>
</gene>
<dbReference type="RefSeq" id="WP_167606058.1">
    <property type="nucleotide sequence ID" value="NZ_SOYS01000001.1"/>
</dbReference>
<comment type="caution">
    <text evidence="1">The sequence shown here is derived from an EMBL/GenBank/DDBJ whole genome shotgun (WGS) entry which is preliminary data.</text>
</comment>
<dbReference type="Proteomes" id="UP000697927">
    <property type="component" value="Unassembled WGS sequence"/>
</dbReference>
<organism evidence="1 2">
    <name type="scientific">Cedecea colo</name>
    <dbReference type="NCBI Taxonomy" id="2552946"/>
    <lineage>
        <taxon>Bacteria</taxon>
        <taxon>Pseudomonadati</taxon>
        <taxon>Pseudomonadota</taxon>
        <taxon>Gammaproteobacteria</taxon>
        <taxon>Enterobacterales</taxon>
        <taxon>Enterobacteriaceae</taxon>
        <taxon>Cedecea</taxon>
    </lineage>
</organism>
<keyword evidence="2" id="KW-1185">Reference proteome</keyword>
<sequence>MQYVQNTQNQPQKEFDFVAFSLARMNSQGREMNMEQVTGSMDVVCKTRFLESYRYYLNRFIEK</sequence>
<name>A0ABX0VGV3_9ENTR</name>
<evidence type="ECO:0000313" key="1">
    <source>
        <dbReference type="EMBL" id="NIY46247.1"/>
    </source>
</evidence>
<protein>
    <submittedName>
        <fullName evidence="1">Glycogen synthesis protein GlgS</fullName>
    </submittedName>
</protein>
<accession>A0ABX0VGV3</accession>
<dbReference type="Gene3D" id="1.20.970.20">
    <property type="entry name" value="Glycogen synthesis protein GlgS"/>
    <property type="match status" value="1"/>
</dbReference>
<proteinExistence type="predicted"/>
<reference evidence="1 2" key="1">
    <citation type="journal article" date="2020" name="Microorganisms">
        <title>Polyphasic Characterisation of Cedecea colo sp. nov., a New Enteric Bacterium Isolated from the Koala Hindgut.</title>
        <authorList>
            <person name="Boath J.M."/>
            <person name="Dakhal S."/>
            <person name="Van T.T.H."/>
            <person name="Moore R.J."/>
            <person name="Dekiwadia C."/>
            <person name="Macreadie I.G."/>
        </authorList>
    </citation>
    <scope>NUCLEOTIDE SEQUENCE [LARGE SCALE GENOMIC DNA]</scope>
    <source>
        <strain evidence="1 2">ZA</strain>
    </source>
</reference>
<dbReference type="SUPFAM" id="SSF109747">
    <property type="entry name" value="Glycogen synthesis protein GlgS"/>
    <property type="match status" value="1"/>
</dbReference>
<dbReference type="InterPro" id="IPR015065">
    <property type="entry name" value="GlgS"/>
</dbReference>